<keyword evidence="2" id="KW-0732">Signal</keyword>
<dbReference type="Proteomes" id="UP000887540">
    <property type="component" value="Unplaced"/>
</dbReference>
<organism evidence="3 4">
    <name type="scientific">Acrobeloides nanus</name>
    <dbReference type="NCBI Taxonomy" id="290746"/>
    <lineage>
        <taxon>Eukaryota</taxon>
        <taxon>Metazoa</taxon>
        <taxon>Ecdysozoa</taxon>
        <taxon>Nematoda</taxon>
        <taxon>Chromadorea</taxon>
        <taxon>Rhabditida</taxon>
        <taxon>Tylenchina</taxon>
        <taxon>Cephalobomorpha</taxon>
        <taxon>Cephaloboidea</taxon>
        <taxon>Cephalobidae</taxon>
        <taxon>Acrobeloides</taxon>
    </lineage>
</organism>
<dbReference type="InterPro" id="IPR001563">
    <property type="entry name" value="Peptidase_S10"/>
</dbReference>
<dbReference type="PANTHER" id="PTHR11802:SF201">
    <property type="entry name" value="CARBOXYPEPTIDASE"/>
    <property type="match status" value="1"/>
</dbReference>
<evidence type="ECO:0000313" key="3">
    <source>
        <dbReference type="Proteomes" id="UP000887540"/>
    </source>
</evidence>
<dbReference type="WBParaSite" id="ACRNAN_scaffold6796.g7980.t1">
    <property type="protein sequence ID" value="ACRNAN_scaffold6796.g7980.t1"/>
    <property type="gene ID" value="ACRNAN_scaffold6796.g7980"/>
</dbReference>
<dbReference type="SUPFAM" id="SSF53474">
    <property type="entry name" value="alpha/beta-Hydrolases"/>
    <property type="match status" value="1"/>
</dbReference>
<feature type="signal peptide" evidence="2">
    <location>
        <begin position="1"/>
        <end position="20"/>
    </location>
</feature>
<dbReference type="Gene3D" id="3.40.50.1820">
    <property type="entry name" value="alpha/beta hydrolase"/>
    <property type="match status" value="1"/>
</dbReference>
<dbReference type="GO" id="GO:0004185">
    <property type="term" value="F:serine-type carboxypeptidase activity"/>
    <property type="evidence" value="ECO:0007669"/>
    <property type="project" value="InterPro"/>
</dbReference>
<sequence length="88" mass="9491">MSKLTLIGALVALHCILTKAAPTADQVMSLPDNGNTVYENVYSWNKVGHVIYLESPAGVGFSYSTDGNIVTDDDKTAKENYNALVNLK</sequence>
<proteinExistence type="inferred from homology"/>
<dbReference type="PRINTS" id="PR00724">
    <property type="entry name" value="CRBOXYPTASEC"/>
</dbReference>
<feature type="chain" id="PRO_5037297720" evidence="2">
    <location>
        <begin position="21"/>
        <end position="88"/>
    </location>
</feature>
<name>A0A914EC78_9BILA</name>
<dbReference type="PANTHER" id="PTHR11802">
    <property type="entry name" value="SERINE PROTEASE FAMILY S10 SERINE CARBOXYPEPTIDASE"/>
    <property type="match status" value="1"/>
</dbReference>
<evidence type="ECO:0000256" key="1">
    <source>
        <dbReference type="ARBA" id="ARBA00009431"/>
    </source>
</evidence>
<dbReference type="GO" id="GO:0006508">
    <property type="term" value="P:proteolysis"/>
    <property type="evidence" value="ECO:0007669"/>
    <property type="project" value="InterPro"/>
</dbReference>
<evidence type="ECO:0000313" key="4">
    <source>
        <dbReference type="WBParaSite" id="ACRNAN_scaffold6796.g7980.t1"/>
    </source>
</evidence>
<reference evidence="4" key="1">
    <citation type="submission" date="2022-11" db="UniProtKB">
        <authorList>
            <consortium name="WormBaseParasite"/>
        </authorList>
    </citation>
    <scope>IDENTIFICATION</scope>
</reference>
<protein>
    <submittedName>
        <fullName evidence="4">Uncharacterized protein</fullName>
    </submittedName>
</protein>
<evidence type="ECO:0000256" key="2">
    <source>
        <dbReference type="SAM" id="SignalP"/>
    </source>
</evidence>
<dbReference type="InterPro" id="IPR029058">
    <property type="entry name" value="AB_hydrolase_fold"/>
</dbReference>
<dbReference type="AlphaFoldDB" id="A0A914EC78"/>
<accession>A0A914EC78</accession>
<keyword evidence="3" id="KW-1185">Reference proteome</keyword>
<dbReference type="Pfam" id="PF00450">
    <property type="entry name" value="Peptidase_S10"/>
    <property type="match status" value="1"/>
</dbReference>
<comment type="similarity">
    <text evidence="1">Belongs to the peptidase S10 family.</text>
</comment>